<dbReference type="PANTHER" id="PTHR43377:SF2">
    <property type="entry name" value="BINDING ROSSMANN FOLD OXIDOREDUCTASE, PUTATIVE (AFU_ORTHOLOGUE AFUA_4G00560)-RELATED"/>
    <property type="match status" value="1"/>
</dbReference>
<dbReference type="Proteomes" id="UP000305067">
    <property type="component" value="Unassembled WGS sequence"/>
</dbReference>
<dbReference type="Pfam" id="PF01408">
    <property type="entry name" value="GFO_IDH_MocA"/>
    <property type="match status" value="1"/>
</dbReference>
<dbReference type="InterPro" id="IPR000683">
    <property type="entry name" value="Gfo/Idh/MocA-like_OxRdtase_N"/>
</dbReference>
<dbReference type="AlphaFoldDB" id="A0A5C3QNW8"/>
<keyword evidence="4" id="KW-1185">Reference proteome</keyword>
<evidence type="ECO:0000313" key="4">
    <source>
        <dbReference type="Proteomes" id="UP000305067"/>
    </source>
</evidence>
<reference evidence="3 4" key="1">
    <citation type="journal article" date="2019" name="Nat. Ecol. Evol.">
        <title>Megaphylogeny resolves global patterns of mushroom evolution.</title>
        <authorList>
            <person name="Varga T."/>
            <person name="Krizsan K."/>
            <person name="Foldi C."/>
            <person name="Dima B."/>
            <person name="Sanchez-Garcia M."/>
            <person name="Sanchez-Ramirez S."/>
            <person name="Szollosi G.J."/>
            <person name="Szarkandi J.G."/>
            <person name="Papp V."/>
            <person name="Albert L."/>
            <person name="Andreopoulos W."/>
            <person name="Angelini C."/>
            <person name="Antonin V."/>
            <person name="Barry K.W."/>
            <person name="Bougher N.L."/>
            <person name="Buchanan P."/>
            <person name="Buyck B."/>
            <person name="Bense V."/>
            <person name="Catcheside P."/>
            <person name="Chovatia M."/>
            <person name="Cooper J."/>
            <person name="Damon W."/>
            <person name="Desjardin D."/>
            <person name="Finy P."/>
            <person name="Geml J."/>
            <person name="Haridas S."/>
            <person name="Hughes K."/>
            <person name="Justo A."/>
            <person name="Karasinski D."/>
            <person name="Kautmanova I."/>
            <person name="Kiss B."/>
            <person name="Kocsube S."/>
            <person name="Kotiranta H."/>
            <person name="LaButti K.M."/>
            <person name="Lechner B.E."/>
            <person name="Liimatainen K."/>
            <person name="Lipzen A."/>
            <person name="Lukacs Z."/>
            <person name="Mihaltcheva S."/>
            <person name="Morgado L.N."/>
            <person name="Niskanen T."/>
            <person name="Noordeloos M.E."/>
            <person name="Ohm R.A."/>
            <person name="Ortiz-Santana B."/>
            <person name="Ovrebo C."/>
            <person name="Racz N."/>
            <person name="Riley R."/>
            <person name="Savchenko A."/>
            <person name="Shiryaev A."/>
            <person name="Soop K."/>
            <person name="Spirin V."/>
            <person name="Szebenyi C."/>
            <person name="Tomsovsky M."/>
            <person name="Tulloss R.E."/>
            <person name="Uehling J."/>
            <person name="Grigoriev I.V."/>
            <person name="Vagvolgyi C."/>
            <person name="Papp T."/>
            <person name="Martin F.M."/>
            <person name="Miettinen O."/>
            <person name="Hibbett D.S."/>
            <person name="Nagy L.G."/>
        </authorList>
    </citation>
    <scope>NUCLEOTIDE SEQUENCE [LARGE SCALE GENOMIC DNA]</scope>
    <source>
        <strain evidence="3 4">CBS 309.79</strain>
    </source>
</reference>
<dbReference type="InterPro" id="IPR051450">
    <property type="entry name" value="Gfo/Idh/MocA_Oxidoreductases"/>
</dbReference>
<evidence type="ECO:0000259" key="2">
    <source>
        <dbReference type="Pfam" id="PF02894"/>
    </source>
</evidence>
<dbReference type="InterPro" id="IPR004104">
    <property type="entry name" value="Gfo/Idh/MocA-like_OxRdtase_C"/>
</dbReference>
<organism evidence="3 4">
    <name type="scientific">Pterulicium gracile</name>
    <dbReference type="NCBI Taxonomy" id="1884261"/>
    <lineage>
        <taxon>Eukaryota</taxon>
        <taxon>Fungi</taxon>
        <taxon>Dikarya</taxon>
        <taxon>Basidiomycota</taxon>
        <taxon>Agaricomycotina</taxon>
        <taxon>Agaricomycetes</taxon>
        <taxon>Agaricomycetidae</taxon>
        <taxon>Agaricales</taxon>
        <taxon>Pleurotineae</taxon>
        <taxon>Pterulaceae</taxon>
        <taxon>Pterulicium</taxon>
    </lineage>
</organism>
<dbReference type="SUPFAM" id="SSF55347">
    <property type="entry name" value="Glyceraldehyde-3-phosphate dehydrogenase-like, C-terminal domain"/>
    <property type="match status" value="1"/>
</dbReference>
<sequence>MSSTGATNLTGRVAIVGCGSRAAMFLRGIVARPSTSRLVAFCEPNAVRAQYYNDLFVNELGGSAPVPVYRPDDFDAMVKKERLETVVITCVDSLHDIYIVKALKAGLNVLTEKPMTTDADKCRRILEMCRETGRHLTVTFNYRYNPVHELVKRTIAEGKIGNVLSVHFEWLLDTVHGADYFRRWHRQKSNSGGLMVHKSGHHFDLVNWWIDARPVTVAGMGKLAFYGEENGKKHGWAKNDYVRARGNENAKDDIWAIDLEGDPTLKRIYADAEGEDGYYRDQNVFAPDIGIEDDMSVMVRYNTGATLTYHLTAYSPWEGYRVMFNGSLGRLELEVVESQYRLPADHLSSSSSSQGMSGLIHGTDALPNAGHAKVTVHPLWEKPYDVPVEYDHAGHGGGDERMLSVLFGAKDGEDGDKLGGDAAKKGADEVDGAMALAVGLMANKSFEEGKFVHVDELGFGLE</sequence>
<protein>
    <submittedName>
        <fullName evidence="3">Putative oxidoreductase</fullName>
    </submittedName>
</protein>
<feature type="domain" description="Gfo/Idh/MocA-like oxidoreductase N-terminal" evidence="1">
    <location>
        <begin position="12"/>
        <end position="140"/>
    </location>
</feature>
<proteinExistence type="predicted"/>
<dbReference type="SUPFAM" id="SSF51735">
    <property type="entry name" value="NAD(P)-binding Rossmann-fold domains"/>
    <property type="match status" value="1"/>
</dbReference>
<dbReference type="PANTHER" id="PTHR43377">
    <property type="entry name" value="BILIVERDIN REDUCTASE A"/>
    <property type="match status" value="1"/>
</dbReference>
<dbReference type="Pfam" id="PF02894">
    <property type="entry name" value="GFO_IDH_MocA_C"/>
    <property type="match status" value="1"/>
</dbReference>
<dbReference type="STRING" id="1884261.A0A5C3QNW8"/>
<dbReference type="GO" id="GO:0000166">
    <property type="term" value="F:nucleotide binding"/>
    <property type="evidence" value="ECO:0007669"/>
    <property type="project" value="InterPro"/>
</dbReference>
<dbReference type="EMBL" id="ML178820">
    <property type="protein sequence ID" value="TFL03522.1"/>
    <property type="molecule type" value="Genomic_DNA"/>
</dbReference>
<dbReference type="InterPro" id="IPR036291">
    <property type="entry name" value="NAD(P)-bd_dom_sf"/>
</dbReference>
<accession>A0A5C3QNW8</accession>
<evidence type="ECO:0000313" key="3">
    <source>
        <dbReference type="EMBL" id="TFL03522.1"/>
    </source>
</evidence>
<evidence type="ECO:0000259" key="1">
    <source>
        <dbReference type="Pfam" id="PF01408"/>
    </source>
</evidence>
<dbReference type="OrthoDB" id="408743at2759"/>
<name>A0A5C3QNW8_9AGAR</name>
<dbReference type="Gene3D" id="3.30.360.10">
    <property type="entry name" value="Dihydrodipicolinate Reductase, domain 2"/>
    <property type="match status" value="1"/>
</dbReference>
<feature type="domain" description="Gfo/Idh/MocA-like oxidoreductase C-terminal" evidence="2">
    <location>
        <begin position="152"/>
        <end position="338"/>
    </location>
</feature>
<gene>
    <name evidence="3" type="ORF">BDV98DRAFT_564351</name>
</gene>
<dbReference type="Gene3D" id="3.40.50.720">
    <property type="entry name" value="NAD(P)-binding Rossmann-like Domain"/>
    <property type="match status" value="1"/>
</dbReference>